<dbReference type="Pfam" id="PF00015">
    <property type="entry name" value="MCPsignal"/>
    <property type="match status" value="1"/>
</dbReference>
<keyword evidence="1" id="KW-0807">Transducer</keyword>
<evidence type="ECO:0000313" key="4">
    <source>
        <dbReference type="Proteomes" id="UP000645462"/>
    </source>
</evidence>
<protein>
    <recommendedName>
        <fullName evidence="2">Methyl-accepting transducer domain-containing protein</fullName>
    </recommendedName>
</protein>
<reference evidence="4" key="1">
    <citation type="journal article" date="2019" name="Int. J. Syst. Evol. Microbiol.">
        <title>The Global Catalogue of Microorganisms (GCM) 10K type strain sequencing project: providing services to taxonomists for standard genome sequencing and annotation.</title>
        <authorList>
            <consortium name="The Broad Institute Genomics Platform"/>
            <consortium name="The Broad Institute Genome Sequencing Center for Infectious Disease"/>
            <person name="Wu L."/>
            <person name="Ma J."/>
        </authorList>
    </citation>
    <scope>NUCLEOTIDE SEQUENCE [LARGE SCALE GENOMIC DNA]</scope>
    <source>
        <strain evidence="4">CGMCC 1.12478</strain>
    </source>
</reference>
<keyword evidence="4" id="KW-1185">Reference proteome</keyword>
<evidence type="ECO:0000256" key="1">
    <source>
        <dbReference type="PROSITE-ProRule" id="PRU00284"/>
    </source>
</evidence>
<comment type="caution">
    <text evidence="3">The sequence shown here is derived from an EMBL/GenBank/DDBJ whole genome shotgun (WGS) entry which is preliminary data.</text>
</comment>
<dbReference type="InterPro" id="IPR004089">
    <property type="entry name" value="MCPsignal_dom"/>
</dbReference>
<dbReference type="PROSITE" id="PS50111">
    <property type="entry name" value="CHEMOTAXIS_TRANSDUC_2"/>
    <property type="match status" value="1"/>
</dbReference>
<evidence type="ECO:0000259" key="2">
    <source>
        <dbReference type="PROSITE" id="PS50111"/>
    </source>
</evidence>
<dbReference type="RefSeq" id="WP_188481045.1">
    <property type="nucleotide sequence ID" value="NZ_BMFC01000002.1"/>
</dbReference>
<organism evidence="3 4">
    <name type="scientific">Marivita lacus</name>
    <dbReference type="NCBI Taxonomy" id="1323742"/>
    <lineage>
        <taxon>Bacteria</taxon>
        <taxon>Pseudomonadati</taxon>
        <taxon>Pseudomonadota</taxon>
        <taxon>Alphaproteobacteria</taxon>
        <taxon>Rhodobacterales</taxon>
        <taxon>Roseobacteraceae</taxon>
        <taxon>Marivita</taxon>
    </lineage>
</organism>
<name>A0ABQ1KHV1_9RHOB</name>
<dbReference type="InterPro" id="IPR004090">
    <property type="entry name" value="Chemotax_Me-accpt_rcpt"/>
</dbReference>
<proteinExistence type="predicted"/>
<dbReference type="PRINTS" id="PR00260">
    <property type="entry name" value="CHEMTRNSDUCR"/>
</dbReference>
<dbReference type="EMBL" id="BMFC01000002">
    <property type="protein sequence ID" value="GGB96768.1"/>
    <property type="molecule type" value="Genomic_DNA"/>
</dbReference>
<evidence type="ECO:0000313" key="3">
    <source>
        <dbReference type="EMBL" id="GGB96768.1"/>
    </source>
</evidence>
<dbReference type="Proteomes" id="UP000645462">
    <property type="component" value="Unassembled WGS sequence"/>
</dbReference>
<gene>
    <name evidence="3" type="ORF">GCM10011363_11760</name>
</gene>
<sequence length="235" mass="25393">MTLLVETTDTQPNEEAVLGVLINRCGKMRMLSHRVVVTLLLQSRKETPCSKGLEGLEKNLLEFSQIAADVLPGSATSTLPRDLKRVLDQVNAVSPSQAEDLTRFVSTARSIQHRLTAPGSATLTQPIEALADFVTTTLLDTLNAIVDGIGRALDHVVSHRQSQSGKQTRMIQSSITELEKISRMIMIISVNASIEASRVGEAGRGFSAVATEIRGLSQAANKVISSLRADYEGTR</sequence>
<accession>A0ABQ1KHV1</accession>
<dbReference type="Gene3D" id="1.10.287.950">
    <property type="entry name" value="Methyl-accepting chemotaxis protein"/>
    <property type="match status" value="1"/>
</dbReference>
<feature type="domain" description="Methyl-accepting transducer" evidence="2">
    <location>
        <begin position="165"/>
        <end position="235"/>
    </location>
</feature>
<dbReference type="SUPFAM" id="SSF58104">
    <property type="entry name" value="Methyl-accepting chemotaxis protein (MCP) signaling domain"/>
    <property type="match status" value="1"/>
</dbReference>